<reference evidence="4 5" key="1">
    <citation type="submission" date="2019-10" db="EMBL/GenBank/DDBJ databases">
        <authorList>
            <person name="Palmer J.M."/>
        </authorList>
    </citation>
    <scope>NUCLEOTIDE SEQUENCE [LARGE SCALE GENOMIC DNA]</scope>
    <source>
        <strain evidence="4 5">TWF718</strain>
    </source>
</reference>
<dbReference type="PANTHER" id="PTHR10067:SF11">
    <property type="entry name" value="PHOSPHATIDYLSERINE DECARBOXYLASE"/>
    <property type="match status" value="1"/>
</dbReference>
<dbReference type="GO" id="GO:0004609">
    <property type="term" value="F:phosphatidylserine decarboxylase activity"/>
    <property type="evidence" value="ECO:0007669"/>
    <property type="project" value="InterPro"/>
</dbReference>
<feature type="compositionally biased region" description="Basic residues" evidence="3">
    <location>
        <begin position="302"/>
        <end position="312"/>
    </location>
</feature>
<feature type="compositionally biased region" description="Polar residues" evidence="3">
    <location>
        <begin position="280"/>
        <end position="292"/>
    </location>
</feature>
<dbReference type="EMBL" id="JAVHNR010000004">
    <property type="protein sequence ID" value="KAK6345663.1"/>
    <property type="molecule type" value="Genomic_DNA"/>
</dbReference>
<evidence type="ECO:0000256" key="1">
    <source>
        <dbReference type="ARBA" id="ARBA00022793"/>
    </source>
</evidence>
<dbReference type="AlphaFoldDB" id="A0AAN8MUH2"/>
<evidence type="ECO:0008006" key="6">
    <source>
        <dbReference type="Google" id="ProtNLM"/>
    </source>
</evidence>
<proteinExistence type="predicted"/>
<evidence type="ECO:0000313" key="5">
    <source>
        <dbReference type="Proteomes" id="UP001313282"/>
    </source>
</evidence>
<name>A0AAN8MUH2_9PEZI</name>
<keyword evidence="1" id="KW-0210">Decarboxylase</keyword>
<dbReference type="Pfam" id="PF02666">
    <property type="entry name" value="PS_Dcarbxylase"/>
    <property type="match status" value="1"/>
</dbReference>
<organism evidence="4 5">
    <name type="scientific">Orbilia javanica</name>
    <dbReference type="NCBI Taxonomy" id="47235"/>
    <lineage>
        <taxon>Eukaryota</taxon>
        <taxon>Fungi</taxon>
        <taxon>Dikarya</taxon>
        <taxon>Ascomycota</taxon>
        <taxon>Pezizomycotina</taxon>
        <taxon>Orbiliomycetes</taxon>
        <taxon>Orbiliales</taxon>
        <taxon>Orbiliaceae</taxon>
        <taxon>Orbilia</taxon>
    </lineage>
</organism>
<feature type="region of interest" description="Disordered" evidence="3">
    <location>
        <begin position="263"/>
        <end position="312"/>
    </location>
</feature>
<dbReference type="PANTHER" id="PTHR10067">
    <property type="entry name" value="PHOSPHATIDYLSERINE DECARBOXYLASE"/>
    <property type="match status" value="1"/>
</dbReference>
<protein>
    <recommendedName>
        <fullName evidence="6">Phosphatidylserine decarboxylase</fullName>
    </recommendedName>
</protein>
<dbReference type="Proteomes" id="UP001313282">
    <property type="component" value="Unassembled WGS sequence"/>
</dbReference>
<keyword evidence="2" id="KW-0456">Lyase</keyword>
<sequence>MKLYLREDSPKEGKQRQSLRSGSKIMLFVDFYNINMKEFTPSDTKAYGTFEDFFSREHAHGSRPICQENDQSYAVVPSDCRVVVYPSVYVGQKLWINGQHFSMTNIFGDPFIAESFADGPVASFRLSPQDCHRYHSPVTGTVRWYKQYSGEYFNIDPWNLRSHIDAVSSNARCAICFETDRYGEVMFVAIGGSGVGTVNFREDVRISGSKIRKGQEIGRFGLGGSTILVFFQKGRILFDQDLLSYSNERIMIDVETGMSLGQLRQKGNGKHGNVDGAEKQGTSNGVKPNPSTEKGDVIITQRPKKTRASRPG</sequence>
<dbReference type="InterPro" id="IPR003817">
    <property type="entry name" value="PS_Dcarbxylase"/>
</dbReference>
<keyword evidence="5" id="KW-1185">Reference proteome</keyword>
<comment type="caution">
    <text evidence="4">The sequence shown here is derived from an EMBL/GenBank/DDBJ whole genome shotgun (WGS) entry which is preliminary data.</text>
</comment>
<gene>
    <name evidence="4" type="ORF">TWF718_007572</name>
</gene>
<evidence type="ECO:0000256" key="3">
    <source>
        <dbReference type="SAM" id="MobiDB-lite"/>
    </source>
</evidence>
<accession>A0AAN8MUH2</accession>
<evidence type="ECO:0000256" key="2">
    <source>
        <dbReference type="ARBA" id="ARBA00023239"/>
    </source>
</evidence>
<evidence type="ECO:0000313" key="4">
    <source>
        <dbReference type="EMBL" id="KAK6345663.1"/>
    </source>
</evidence>
<dbReference type="GO" id="GO:0008654">
    <property type="term" value="P:phospholipid biosynthetic process"/>
    <property type="evidence" value="ECO:0007669"/>
    <property type="project" value="InterPro"/>
</dbReference>